<proteinExistence type="predicted"/>
<dbReference type="HOGENOM" id="CLU_095242_0_0_9"/>
<evidence type="ECO:0000256" key="1">
    <source>
        <dbReference type="SAM" id="Coils"/>
    </source>
</evidence>
<dbReference type="AlphaFoldDB" id="F2JNE3"/>
<dbReference type="EMBL" id="CP002582">
    <property type="protein sequence ID" value="ADZ84719.1"/>
    <property type="molecule type" value="Genomic_DNA"/>
</dbReference>
<reference evidence="2 3" key="1">
    <citation type="journal article" date="2011" name="J. Bacteriol.">
        <title>Complete genome sequence of the cellulose-degrading bacterium Cellulosilyticum lentocellum.</title>
        <authorList>
            <consortium name="US DOE Joint Genome Institute"/>
            <person name="Miller D.A."/>
            <person name="Suen G."/>
            <person name="Bruce D."/>
            <person name="Copeland A."/>
            <person name="Cheng J.F."/>
            <person name="Detter C."/>
            <person name="Goodwin L.A."/>
            <person name="Han C.S."/>
            <person name="Hauser L.J."/>
            <person name="Land M.L."/>
            <person name="Lapidus A."/>
            <person name="Lucas S."/>
            <person name="Meincke L."/>
            <person name="Pitluck S."/>
            <person name="Tapia R."/>
            <person name="Teshima H."/>
            <person name="Woyke T."/>
            <person name="Fox B.G."/>
            <person name="Angert E.R."/>
            <person name="Currie C.R."/>
        </authorList>
    </citation>
    <scope>NUCLEOTIDE SEQUENCE [LARGE SCALE GENOMIC DNA]</scope>
    <source>
        <strain evidence="3">ATCC 49066 / DSM 5427 / NCIMB 11756 / RHM5</strain>
    </source>
</reference>
<keyword evidence="3" id="KW-1185">Reference proteome</keyword>
<dbReference type="Proteomes" id="UP000008467">
    <property type="component" value="Chromosome"/>
</dbReference>
<name>F2JNE3_CELLD</name>
<sequence length="228" mass="26763">MFDFMKKKRRIVLNEQPEEEVKVTNSNVNLKKEYVSDILKSRKLPIVLLDPLWHTMRDSIQSDIIKAQEKNLKELLKEQGRLNNDYKEYSTVKQNFLKEILNLSGEVQVDGNSESIEALNKLHQSTVGVNQKLEDIEKRISEVEVEIESANREIIEEMIAVGYEYIDVCKEKEIRLEREITQLREQMLLKTAEKKKCEKLLKDVYNYLHSIVGREQIEVIDRGLGDKK</sequence>
<gene>
    <name evidence="2" type="ordered locus">Clole_3022</name>
</gene>
<keyword evidence="1" id="KW-0175">Coiled coil</keyword>
<dbReference type="STRING" id="642492.Clole_3022"/>
<dbReference type="KEGG" id="cle:Clole_3022"/>
<accession>F2JNE3</accession>
<feature type="coiled-coil region" evidence="1">
    <location>
        <begin position="133"/>
        <end position="186"/>
    </location>
</feature>
<protein>
    <submittedName>
        <fullName evidence="2">Uncharacterized protein</fullName>
    </submittedName>
</protein>
<organism evidence="2 3">
    <name type="scientific">Cellulosilyticum lentocellum (strain ATCC 49066 / DSM 5427 / NCIMB 11756 / RHM5)</name>
    <name type="common">Clostridium lentocellum</name>
    <dbReference type="NCBI Taxonomy" id="642492"/>
    <lineage>
        <taxon>Bacteria</taxon>
        <taxon>Bacillati</taxon>
        <taxon>Bacillota</taxon>
        <taxon>Clostridia</taxon>
        <taxon>Lachnospirales</taxon>
        <taxon>Cellulosilyticaceae</taxon>
        <taxon>Cellulosilyticum</taxon>
    </lineage>
</organism>
<evidence type="ECO:0000313" key="3">
    <source>
        <dbReference type="Proteomes" id="UP000008467"/>
    </source>
</evidence>
<dbReference type="eggNOG" id="ENOG50323Y0">
    <property type="taxonomic scope" value="Bacteria"/>
</dbReference>
<evidence type="ECO:0000313" key="2">
    <source>
        <dbReference type="EMBL" id="ADZ84719.1"/>
    </source>
</evidence>